<evidence type="ECO:0000313" key="2">
    <source>
        <dbReference type="EMBL" id="KAA6403884.1"/>
    </source>
</evidence>
<name>A0A5J4X9R8_9EUKA</name>
<feature type="compositionally biased region" description="Basic and acidic residues" evidence="1">
    <location>
        <begin position="103"/>
        <end position="136"/>
    </location>
</feature>
<evidence type="ECO:0000256" key="1">
    <source>
        <dbReference type="SAM" id="MobiDB-lite"/>
    </source>
</evidence>
<evidence type="ECO:0000313" key="3">
    <source>
        <dbReference type="Proteomes" id="UP000324800"/>
    </source>
</evidence>
<feature type="compositionally biased region" description="Basic and acidic residues" evidence="1">
    <location>
        <begin position="160"/>
        <end position="197"/>
    </location>
</feature>
<accession>A0A5J4X9R8</accession>
<feature type="compositionally biased region" description="Polar residues" evidence="1">
    <location>
        <begin position="139"/>
        <end position="159"/>
    </location>
</feature>
<dbReference type="AlphaFoldDB" id="A0A5J4X9R8"/>
<sequence>MLNQFQKQINEDLDRQKVEREVKYKHQLHEVRDELEGRDIDNQDIFNALYRFNGSTIDAVNYLREAEASGALSFSVMQTKHIHTDQGKDQGKKKKNKKKKNNKDKSTSGDEKGNDESSDEDEKKEKQIKKDSKEIEGENIQQDSIDKNNSSFAYNPSNEYRQERMKIKKEQEEKRIQDEKEVKKDQIPKEKTISSCR</sequence>
<reference evidence="2 3" key="1">
    <citation type="submission" date="2019-03" db="EMBL/GenBank/DDBJ databases">
        <title>Single cell metagenomics reveals metabolic interactions within the superorganism composed of flagellate Streblomastix strix and complex community of Bacteroidetes bacteria on its surface.</title>
        <authorList>
            <person name="Treitli S.C."/>
            <person name="Kolisko M."/>
            <person name="Husnik F."/>
            <person name="Keeling P."/>
            <person name="Hampl V."/>
        </authorList>
    </citation>
    <scope>NUCLEOTIDE SEQUENCE [LARGE SCALE GENOMIC DNA]</scope>
    <source>
        <strain evidence="2">ST1C</strain>
    </source>
</reference>
<dbReference type="EMBL" id="SNRW01000050">
    <property type="protein sequence ID" value="KAA6403884.1"/>
    <property type="molecule type" value="Genomic_DNA"/>
</dbReference>
<feature type="region of interest" description="Disordered" evidence="1">
    <location>
        <begin position="82"/>
        <end position="197"/>
    </location>
</feature>
<proteinExistence type="predicted"/>
<protein>
    <submittedName>
        <fullName evidence="2">Uncharacterized protein</fullName>
    </submittedName>
</protein>
<feature type="compositionally biased region" description="Basic residues" evidence="1">
    <location>
        <begin position="91"/>
        <end position="102"/>
    </location>
</feature>
<gene>
    <name evidence="2" type="ORF">EZS28_000591</name>
</gene>
<comment type="caution">
    <text evidence="2">The sequence shown here is derived from an EMBL/GenBank/DDBJ whole genome shotgun (WGS) entry which is preliminary data.</text>
</comment>
<dbReference type="Proteomes" id="UP000324800">
    <property type="component" value="Unassembled WGS sequence"/>
</dbReference>
<organism evidence="2 3">
    <name type="scientific">Streblomastix strix</name>
    <dbReference type="NCBI Taxonomy" id="222440"/>
    <lineage>
        <taxon>Eukaryota</taxon>
        <taxon>Metamonada</taxon>
        <taxon>Preaxostyla</taxon>
        <taxon>Oxymonadida</taxon>
        <taxon>Streblomastigidae</taxon>
        <taxon>Streblomastix</taxon>
    </lineage>
</organism>